<dbReference type="AlphaFoldDB" id="G3ALB8"/>
<dbReference type="HOGENOM" id="CLU_071379_3_0_1"/>
<dbReference type="RefSeq" id="XP_007374676.1">
    <property type="nucleotide sequence ID" value="XM_007374614.1"/>
</dbReference>
<dbReference type="OrthoDB" id="5580261at2759"/>
<dbReference type="Pfam" id="PF10306">
    <property type="entry name" value="FLILHELTA"/>
    <property type="match status" value="1"/>
</dbReference>
<name>G3ALB8_SPAPN</name>
<reference evidence="2 3" key="1">
    <citation type="journal article" date="2011" name="Proc. Natl. Acad. Sci. U.S.A.">
        <title>Comparative genomics of xylose-fermenting fungi for enhanced biofuel production.</title>
        <authorList>
            <person name="Wohlbach D.J."/>
            <person name="Kuo A."/>
            <person name="Sato T.K."/>
            <person name="Potts K.M."/>
            <person name="Salamov A.A."/>
            <person name="LaButti K.M."/>
            <person name="Sun H."/>
            <person name="Clum A."/>
            <person name="Pangilinan J.L."/>
            <person name="Lindquist E.A."/>
            <person name="Lucas S."/>
            <person name="Lapidus A."/>
            <person name="Jin M."/>
            <person name="Gunawan C."/>
            <person name="Balan V."/>
            <person name="Dale B.E."/>
            <person name="Jeffries T.W."/>
            <person name="Zinkel R."/>
            <person name="Barry K.W."/>
            <person name="Grigoriev I.V."/>
            <person name="Gasch A.P."/>
        </authorList>
    </citation>
    <scope>NUCLEOTIDE SEQUENCE [LARGE SCALE GENOMIC DNA]</scope>
    <source>
        <strain evidence="3">NRRL Y-27907 / 11-Y1</strain>
    </source>
</reference>
<sequence length="252" mass="29062">MLVPTRLIAPTRILTCQFHSSPAAYKLFGKKKSETLKKPEEVKAQDPEKPKVPRAKSVFELPEFKVTPEILAKQQQQQEKPNPALYTTHPIIKRVPKFFRPYVGGFINAPYSHVISFMILHEITAIVPLFIIWWAFHQQPDYIPEVIPEWAISRATAIIENWLGNYVTINNFSDKVQFILEGAYAYTIVKVTLPLRLFASFALMPFGARLIVPIFNRFRIKKIDMYKTPQVKLVEMQVDPKAKVKNVKGKKL</sequence>
<dbReference type="GO" id="GO:0005739">
    <property type="term" value="C:mitochondrion"/>
    <property type="evidence" value="ECO:0007669"/>
    <property type="project" value="TreeGrafter"/>
</dbReference>
<keyword evidence="1" id="KW-1133">Transmembrane helix</keyword>
<dbReference type="InParanoid" id="G3ALB8"/>
<gene>
    <name evidence="2" type="ORF">SPAPADRAFT_60471</name>
</gene>
<dbReference type="KEGG" id="spaa:SPAPADRAFT_60471"/>
<dbReference type="PANTHER" id="PTHR28002:SF1">
    <property type="entry name" value="MIOREX COMPLEX COMPONENT 11"/>
    <property type="match status" value="1"/>
</dbReference>
<keyword evidence="1" id="KW-0472">Membrane</keyword>
<proteinExistence type="predicted"/>
<keyword evidence="1" id="KW-0812">Transmembrane</keyword>
<evidence type="ECO:0000313" key="3">
    <source>
        <dbReference type="Proteomes" id="UP000000709"/>
    </source>
</evidence>
<dbReference type="STRING" id="619300.G3ALB8"/>
<dbReference type="InterPro" id="IPR018811">
    <property type="entry name" value="MRX11"/>
</dbReference>
<dbReference type="eggNOG" id="ENOG502S09K">
    <property type="taxonomic scope" value="Eukaryota"/>
</dbReference>
<evidence type="ECO:0000256" key="1">
    <source>
        <dbReference type="SAM" id="Phobius"/>
    </source>
</evidence>
<keyword evidence="3" id="KW-1185">Reference proteome</keyword>
<feature type="transmembrane region" description="Helical" evidence="1">
    <location>
        <begin position="114"/>
        <end position="136"/>
    </location>
</feature>
<organism evidence="3">
    <name type="scientific">Spathaspora passalidarum (strain NRRL Y-27907 / 11-Y1)</name>
    <dbReference type="NCBI Taxonomy" id="619300"/>
    <lineage>
        <taxon>Eukaryota</taxon>
        <taxon>Fungi</taxon>
        <taxon>Dikarya</taxon>
        <taxon>Ascomycota</taxon>
        <taxon>Saccharomycotina</taxon>
        <taxon>Pichiomycetes</taxon>
        <taxon>Debaryomycetaceae</taxon>
        <taxon>Spathaspora</taxon>
    </lineage>
</organism>
<feature type="transmembrane region" description="Helical" evidence="1">
    <location>
        <begin position="197"/>
        <end position="215"/>
    </location>
</feature>
<evidence type="ECO:0000313" key="2">
    <source>
        <dbReference type="EMBL" id="EGW33161.1"/>
    </source>
</evidence>
<dbReference type="Proteomes" id="UP000000709">
    <property type="component" value="Unassembled WGS sequence"/>
</dbReference>
<accession>G3ALB8</accession>
<dbReference type="OMA" id="PEVIPEW"/>
<dbReference type="PANTHER" id="PTHR28002">
    <property type="entry name" value="MIOREX COMPLEX COMPONENT 11"/>
    <property type="match status" value="1"/>
</dbReference>
<protein>
    <submittedName>
        <fullName evidence="2">Uncharacterized protein</fullName>
    </submittedName>
</protein>
<dbReference type="GeneID" id="18873428"/>
<dbReference type="EMBL" id="GL996501">
    <property type="protein sequence ID" value="EGW33161.1"/>
    <property type="molecule type" value="Genomic_DNA"/>
</dbReference>